<comment type="caution">
    <text evidence="1">The sequence shown here is derived from an EMBL/GenBank/DDBJ whole genome shotgun (WGS) entry which is preliminary data.</text>
</comment>
<accession>A0A9N9N5L1</accession>
<evidence type="ECO:0000313" key="2">
    <source>
        <dbReference type="Proteomes" id="UP000789570"/>
    </source>
</evidence>
<dbReference type="EMBL" id="CAJVPQ010008050">
    <property type="protein sequence ID" value="CAG8703186.1"/>
    <property type="molecule type" value="Genomic_DNA"/>
</dbReference>
<keyword evidence="2" id="KW-1185">Reference proteome</keyword>
<protein>
    <submittedName>
        <fullName evidence="1">9392_t:CDS:1</fullName>
    </submittedName>
</protein>
<reference evidence="1" key="1">
    <citation type="submission" date="2021-06" db="EMBL/GenBank/DDBJ databases">
        <authorList>
            <person name="Kallberg Y."/>
            <person name="Tangrot J."/>
            <person name="Rosling A."/>
        </authorList>
    </citation>
    <scope>NUCLEOTIDE SEQUENCE</scope>
    <source>
        <strain evidence="1">UK204</strain>
    </source>
</reference>
<sequence length="71" mass="8329">KCWNTDAIRYILEIKYADVWLEPIELRLVNCVQVCDDLIGKTFKLVDFYLFQKVCNGDLGVDKLRTCRGAW</sequence>
<evidence type="ECO:0000313" key="1">
    <source>
        <dbReference type="EMBL" id="CAG8703186.1"/>
    </source>
</evidence>
<feature type="non-terminal residue" evidence="1">
    <location>
        <position position="71"/>
    </location>
</feature>
<dbReference type="Proteomes" id="UP000789570">
    <property type="component" value="Unassembled WGS sequence"/>
</dbReference>
<organism evidence="1 2">
    <name type="scientific">Funneliformis caledonium</name>
    <dbReference type="NCBI Taxonomy" id="1117310"/>
    <lineage>
        <taxon>Eukaryota</taxon>
        <taxon>Fungi</taxon>
        <taxon>Fungi incertae sedis</taxon>
        <taxon>Mucoromycota</taxon>
        <taxon>Glomeromycotina</taxon>
        <taxon>Glomeromycetes</taxon>
        <taxon>Glomerales</taxon>
        <taxon>Glomeraceae</taxon>
        <taxon>Funneliformis</taxon>
    </lineage>
</organism>
<gene>
    <name evidence="1" type="ORF">FCALED_LOCUS13579</name>
</gene>
<name>A0A9N9N5L1_9GLOM</name>
<proteinExistence type="predicted"/>
<dbReference type="AlphaFoldDB" id="A0A9N9N5L1"/>